<reference evidence="2 3" key="1">
    <citation type="submission" date="2020-01" db="EMBL/GenBank/DDBJ databases">
        <title>The draft genome sequence of Corallococcus exiguus DSM 14696.</title>
        <authorList>
            <person name="Zhang X."/>
            <person name="Zhu H."/>
        </authorList>
    </citation>
    <scope>NUCLEOTIDE SEQUENCE [LARGE SCALE GENOMIC DNA]</scope>
    <source>
        <strain evidence="2 3">DSM 14696</strain>
    </source>
</reference>
<protein>
    <recommendedName>
        <fullName evidence="4">Lipoprotein</fullName>
    </recommendedName>
</protein>
<evidence type="ECO:0000313" key="2">
    <source>
        <dbReference type="EMBL" id="NBC44465.1"/>
    </source>
</evidence>
<accession>A0A7X4YFH7</accession>
<dbReference type="Proteomes" id="UP000537825">
    <property type="component" value="Unassembled WGS sequence"/>
</dbReference>
<dbReference type="AlphaFoldDB" id="A0A7X4YFH7"/>
<gene>
    <name evidence="2" type="ORF">GTZ93_32150</name>
</gene>
<feature type="signal peptide" evidence="1">
    <location>
        <begin position="1"/>
        <end position="17"/>
    </location>
</feature>
<dbReference type="EMBL" id="JAAAPK010000010">
    <property type="protein sequence ID" value="NBC44465.1"/>
    <property type="molecule type" value="Genomic_DNA"/>
</dbReference>
<dbReference type="PROSITE" id="PS51257">
    <property type="entry name" value="PROKAR_LIPOPROTEIN"/>
    <property type="match status" value="1"/>
</dbReference>
<name>A0A7X4YFH7_9BACT</name>
<dbReference type="RefSeq" id="WP_139920563.1">
    <property type="nucleotide sequence ID" value="NZ_CBCSLE010000001.1"/>
</dbReference>
<comment type="caution">
    <text evidence="2">The sequence shown here is derived from an EMBL/GenBank/DDBJ whole genome shotgun (WGS) entry which is preliminary data.</text>
</comment>
<evidence type="ECO:0000256" key="1">
    <source>
        <dbReference type="SAM" id="SignalP"/>
    </source>
</evidence>
<keyword evidence="3" id="KW-1185">Reference proteome</keyword>
<keyword evidence="1" id="KW-0732">Signal</keyword>
<sequence>MHLKTLFASLAIGTLLAACGGVETEEGTSEPTPSLATSEQGLCEGYDAGARRCSVRCTANGPWFLYEPGILYYGECQAHGASYCGRTPSATCWSF</sequence>
<evidence type="ECO:0000313" key="3">
    <source>
        <dbReference type="Proteomes" id="UP000537825"/>
    </source>
</evidence>
<proteinExistence type="predicted"/>
<evidence type="ECO:0008006" key="4">
    <source>
        <dbReference type="Google" id="ProtNLM"/>
    </source>
</evidence>
<organism evidence="2 3">
    <name type="scientific">Corallococcus exiguus</name>
    <dbReference type="NCBI Taxonomy" id="83462"/>
    <lineage>
        <taxon>Bacteria</taxon>
        <taxon>Pseudomonadati</taxon>
        <taxon>Myxococcota</taxon>
        <taxon>Myxococcia</taxon>
        <taxon>Myxococcales</taxon>
        <taxon>Cystobacterineae</taxon>
        <taxon>Myxococcaceae</taxon>
        <taxon>Corallococcus</taxon>
    </lineage>
</organism>
<feature type="chain" id="PRO_5030675015" description="Lipoprotein" evidence="1">
    <location>
        <begin position="18"/>
        <end position="95"/>
    </location>
</feature>